<dbReference type="GO" id="GO:0019878">
    <property type="term" value="P:lysine biosynthetic process via aminoadipic acid"/>
    <property type="evidence" value="ECO:0007669"/>
    <property type="project" value="TreeGrafter"/>
</dbReference>
<evidence type="ECO:0000259" key="3">
    <source>
        <dbReference type="Pfam" id="PF01648"/>
    </source>
</evidence>
<protein>
    <submittedName>
        <fullName evidence="4">4'-phosphopantetheinyl transferase superfamily protein</fullName>
    </submittedName>
</protein>
<dbReference type="GO" id="GO:0008897">
    <property type="term" value="F:holo-[acyl-carrier-protein] synthase activity"/>
    <property type="evidence" value="ECO:0007669"/>
    <property type="project" value="InterPro"/>
</dbReference>
<comment type="caution">
    <text evidence="4">The sequence shown here is derived from an EMBL/GenBank/DDBJ whole genome shotgun (WGS) entry which is preliminary data.</text>
</comment>
<dbReference type="Proteomes" id="UP000280819">
    <property type="component" value="Unassembled WGS sequence"/>
</dbReference>
<sequence>MMVDLVITDASRLDLRTLRCLRAALPAERRERSDRYERAVDRSSSIVVFAQLQHLWAERRGGPLPRIDVGRFGKPDFGADVGLHFNWSHDRALCACVLSPVPVGVDISGRVPFDPELFTYMAAPGEMALGEHLRALDDMSALWTRKEATVKRTGLGLHTPLREVDTTGRDDILTFSCGPQGFSISVNLAGIPARPASRSLRTRFLTPAGPQGWSVGPAPPLRRLDAELQAV</sequence>
<dbReference type="EMBL" id="RQZG01000018">
    <property type="protein sequence ID" value="RRD03606.1"/>
    <property type="molecule type" value="Genomic_DNA"/>
</dbReference>
<dbReference type="SUPFAM" id="SSF56214">
    <property type="entry name" value="4'-phosphopantetheinyl transferase"/>
    <property type="match status" value="2"/>
</dbReference>
<name>A0A3P1T470_9ACTN</name>
<comment type="similarity">
    <text evidence="1">Belongs to the P-Pant transferase superfamily. Gsp/Sfp/HetI/AcpT family.</text>
</comment>
<feature type="domain" description="4'-phosphopantetheinyl transferase" evidence="3">
    <location>
        <begin position="102"/>
        <end position="169"/>
    </location>
</feature>
<dbReference type="GO" id="GO:0000287">
    <property type="term" value="F:magnesium ion binding"/>
    <property type="evidence" value="ECO:0007669"/>
    <property type="project" value="InterPro"/>
</dbReference>
<dbReference type="OrthoDB" id="190168at2"/>
<dbReference type="RefSeq" id="WP_124845698.1">
    <property type="nucleotide sequence ID" value="NZ_JAUNKP010000030.1"/>
</dbReference>
<evidence type="ECO:0000256" key="2">
    <source>
        <dbReference type="ARBA" id="ARBA00022679"/>
    </source>
</evidence>
<evidence type="ECO:0000313" key="5">
    <source>
        <dbReference type="Proteomes" id="UP000280819"/>
    </source>
</evidence>
<dbReference type="PANTHER" id="PTHR12215">
    <property type="entry name" value="PHOSPHOPANTETHEINE TRANSFERASE"/>
    <property type="match status" value="1"/>
</dbReference>
<dbReference type="AlphaFoldDB" id="A0A3P1T470"/>
<reference evidence="4 5" key="1">
    <citation type="submission" date="2018-11" db="EMBL/GenBank/DDBJ databases">
        <title>Genomes From Bacteria Associated with the Canine Oral Cavity: a Test Case for Automated Genome-Based Taxonomic Assignment.</title>
        <authorList>
            <person name="Coil D.A."/>
            <person name="Jospin G."/>
            <person name="Darling A.E."/>
            <person name="Wallis C."/>
            <person name="Davis I.J."/>
            <person name="Harris S."/>
            <person name="Eisen J.A."/>
            <person name="Holcombe L.J."/>
            <person name="O'Flynn C."/>
        </authorList>
    </citation>
    <scope>NUCLEOTIDE SEQUENCE [LARGE SCALE GENOMIC DNA]</scope>
    <source>
        <strain evidence="4 5">OH887_COT-365</strain>
    </source>
</reference>
<dbReference type="PANTHER" id="PTHR12215:SF10">
    <property type="entry name" value="L-AMINOADIPATE-SEMIALDEHYDE DEHYDROGENASE-PHOSPHOPANTETHEINYL TRANSFERASE"/>
    <property type="match status" value="1"/>
</dbReference>
<keyword evidence="2 4" id="KW-0808">Transferase</keyword>
<accession>A0A3P1T470</accession>
<evidence type="ECO:0000256" key="1">
    <source>
        <dbReference type="ARBA" id="ARBA00010990"/>
    </source>
</evidence>
<proteinExistence type="inferred from homology"/>
<dbReference type="InterPro" id="IPR008278">
    <property type="entry name" value="4-PPantetheinyl_Trfase_dom"/>
</dbReference>
<gene>
    <name evidence="4" type="ORF">EII34_13545</name>
</gene>
<organism evidence="4 5">
    <name type="scientific">Arachnia propionica</name>
    <dbReference type="NCBI Taxonomy" id="1750"/>
    <lineage>
        <taxon>Bacteria</taxon>
        <taxon>Bacillati</taxon>
        <taxon>Actinomycetota</taxon>
        <taxon>Actinomycetes</taxon>
        <taxon>Propionibacteriales</taxon>
        <taxon>Propionibacteriaceae</taxon>
        <taxon>Arachnia</taxon>
    </lineage>
</organism>
<evidence type="ECO:0000313" key="4">
    <source>
        <dbReference type="EMBL" id="RRD03606.1"/>
    </source>
</evidence>
<dbReference type="InterPro" id="IPR037143">
    <property type="entry name" value="4-PPantetheinyl_Trfase_dom_sf"/>
</dbReference>
<dbReference type="Gene3D" id="3.90.470.20">
    <property type="entry name" value="4'-phosphopantetheinyl transferase domain"/>
    <property type="match status" value="1"/>
</dbReference>
<dbReference type="Pfam" id="PF01648">
    <property type="entry name" value="ACPS"/>
    <property type="match status" value="1"/>
</dbReference>
<dbReference type="InterPro" id="IPR050559">
    <property type="entry name" value="P-Pant_transferase_sf"/>
</dbReference>
<dbReference type="GO" id="GO:0005829">
    <property type="term" value="C:cytosol"/>
    <property type="evidence" value="ECO:0007669"/>
    <property type="project" value="TreeGrafter"/>
</dbReference>